<dbReference type="Proteomes" id="UP001317191">
    <property type="component" value="Unassembled WGS sequence"/>
</dbReference>
<gene>
    <name evidence="2" type="ORF">NAT50_05645</name>
</gene>
<dbReference type="Pfam" id="PF08818">
    <property type="entry name" value="DUF1801"/>
    <property type="match status" value="1"/>
</dbReference>
<dbReference type="Pfam" id="PF13376">
    <property type="entry name" value="OmdA"/>
    <property type="match status" value="1"/>
</dbReference>
<organism evidence="2 3">
    <name type="scientific">Flavobacterium luminosum</name>
    <dbReference type="NCBI Taxonomy" id="2949086"/>
    <lineage>
        <taxon>Bacteria</taxon>
        <taxon>Pseudomonadati</taxon>
        <taxon>Bacteroidota</taxon>
        <taxon>Flavobacteriia</taxon>
        <taxon>Flavobacteriales</taxon>
        <taxon>Flavobacteriaceae</taxon>
        <taxon>Flavobacterium</taxon>
    </lineage>
</organism>
<dbReference type="RefSeq" id="WP_250592235.1">
    <property type="nucleotide sequence ID" value="NZ_JAMLJM010000003.1"/>
</dbReference>
<dbReference type="InterPro" id="IPR014922">
    <property type="entry name" value="YdhG-like"/>
</dbReference>
<keyword evidence="3" id="KW-1185">Reference proteome</keyword>
<evidence type="ECO:0000259" key="1">
    <source>
        <dbReference type="Pfam" id="PF08818"/>
    </source>
</evidence>
<dbReference type="SUPFAM" id="SSF159888">
    <property type="entry name" value="YdhG-like"/>
    <property type="match status" value="1"/>
</dbReference>
<protein>
    <submittedName>
        <fullName evidence="2">DUF1801 domain-containing protein</fullName>
    </submittedName>
</protein>
<accession>A0ABT0TN81</accession>
<sequence length="191" mass="21983">MQEKKSWQNNDLWAEEIDCLKSIISKTPLLETTKWGGIVYTYKNKNIVGIGGFKSYFGLWFFNGAFLKDTAAVLVSGNEATKAQRQIRFQSIEEIDETLILNYINEAIQLEEQGKVHKAEKTPLVLSSFFETFLNDHPEVKSAFEAFTLTKKKEFVEFIDTAKQEKTKLSRLEKITPMILEGIGLNDKYRK</sequence>
<dbReference type="EMBL" id="JAMLJM010000003">
    <property type="protein sequence ID" value="MCL9808840.1"/>
    <property type="molecule type" value="Genomic_DNA"/>
</dbReference>
<name>A0ABT0TN81_9FLAO</name>
<feature type="domain" description="YdhG-like" evidence="1">
    <location>
        <begin position="13"/>
        <end position="108"/>
    </location>
</feature>
<proteinExistence type="predicted"/>
<comment type="caution">
    <text evidence="2">The sequence shown here is derived from an EMBL/GenBank/DDBJ whole genome shotgun (WGS) entry which is preliminary data.</text>
</comment>
<evidence type="ECO:0000313" key="3">
    <source>
        <dbReference type="Proteomes" id="UP001317191"/>
    </source>
</evidence>
<dbReference type="Gene3D" id="3.90.1150.200">
    <property type="match status" value="1"/>
</dbReference>
<evidence type="ECO:0000313" key="2">
    <source>
        <dbReference type="EMBL" id="MCL9808840.1"/>
    </source>
</evidence>
<reference evidence="2 3" key="1">
    <citation type="submission" date="2022-05" db="EMBL/GenBank/DDBJ databases">
        <title>Flavobacterium sp., isolated from activated sludge.</title>
        <authorList>
            <person name="Ran Q."/>
        </authorList>
    </citation>
    <scope>NUCLEOTIDE SEQUENCE [LARGE SCALE GENOMIC DNA]</scope>
    <source>
        <strain evidence="2 3">HXWNR70</strain>
    </source>
</reference>